<dbReference type="GO" id="GO:0016746">
    <property type="term" value="F:acyltransferase activity"/>
    <property type="evidence" value="ECO:0007669"/>
    <property type="project" value="UniProtKB-KW"/>
</dbReference>
<keyword evidence="1" id="KW-0808">Transferase</keyword>
<dbReference type="Gene3D" id="3.40.50.1820">
    <property type="entry name" value="alpha/beta hydrolase"/>
    <property type="match status" value="1"/>
</dbReference>
<dbReference type="RefSeq" id="WP_056958963.1">
    <property type="nucleotide sequence ID" value="NZ_AYYN01000065.1"/>
</dbReference>
<name>A0A0R2BHW8_9LACO</name>
<comment type="caution">
    <text evidence="1">The sequence shown here is derived from an EMBL/GenBank/DDBJ whole genome shotgun (WGS) entry which is preliminary data.</text>
</comment>
<proteinExistence type="predicted"/>
<dbReference type="EMBL" id="AYYN01000065">
    <property type="protein sequence ID" value="KRM75574.1"/>
    <property type="molecule type" value="Genomic_DNA"/>
</dbReference>
<dbReference type="Proteomes" id="UP000051612">
    <property type="component" value="Unassembled WGS sequence"/>
</dbReference>
<dbReference type="Pfam" id="PF06028">
    <property type="entry name" value="DUF915"/>
    <property type="match status" value="1"/>
</dbReference>
<dbReference type="AlphaFoldDB" id="A0A0R2BHW8"/>
<dbReference type="SUPFAM" id="SSF53474">
    <property type="entry name" value="alpha/beta-Hydrolases"/>
    <property type="match status" value="1"/>
</dbReference>
<sequence length="286" mass="32674">MQINKRGMGMILLVFLILLGLAIPSFIWTRQNVKDLARWHNSRLSPVIMIPGSSATENRFDALIKKINSRSPKKHSLLKVKVYNDGTIKYSGKINAKDNEPFIVVGFENNKDGYSNILKQAKMFDKAFEQLSERYEFNNFKAFGHSNGGLIYTAFLENYLPNYDIQAKVLMTVGTPYNFSETSLQRKTQMLADFIKNRQKLPSDLLVYTVAGTETYDSDGLVPERSVEAGKYIYQGVVKHFTQITVTGKDAQHSDLPQNDQIIELIDRYVLDQEQNQKTKKLKENS</sequence>
<dbReference type="PATRIC" id="fig|1423772.3.peg.120"/>
<evidence type="ECO:0000313" key="2">
    <source>
        <dbReference type="Proteomes" id="UP000051612"/>
    </source>
</evidence>
<gene>
    <name evidence="1" type="ORF">FC48_GL000107</name>
</gene>
<reference evidence="1 2" key="1">
    <citation type="journal article" date="2015" name="Genome Announc.">
        <title>Expanding the biotechnology potential of lactobacilli through comparative genomics of 213 strains and associated genera.</title>
        <authorList>
            <person name="Sun Z."/>
            <person name="Harris H.M."/>
            <person name="McCann A."/>
            <person name="Guo C."/>
            <person name="Argimon S."/>
            <person name="Zhang W."/>
            <person name="Yang X."/>
            <person name="Jeffery I.B."/>
            <person name="Cooney J.C."/>
            <person name="Kagawa T.F."/>
            <person name="Liu W."/>
            <person name="Song Y."/>
            <person name="Salvetti E."/>
            <person name="Wrobel A."/>
            <person name="Rasinkangas P."/>
            <person name="Parkhill J."/>
            <person name="Rea M.C."/>
            <person name="O'Sullivan O."/>
            <person name="Ritari J."/>
            <person name="Douillard F.P."/>
            <person name="Paul Ross R."/>
            <person name="Yang R."/>
            <person name="Briner A.E."/>
            <person name="Felis G.E."/>
            <person name="de Vos W.M."/>
            <person name="Barrangou R."/>
            <person name="Klaenhammer T.R."/>
            <person name="Caufield P.W."/>
            <person name="Cui Y."/>
            <person name="Zhang H."/>
            <person name="O'Toole P.W."/>
        </authorList>
    </citation>
    <scope>NUCLEOTIDE SEQUENCE [LARGE SCALE GENOMIC DNA]</scope>
    <source>
        <strain evidence="1 2">DSM 20452</strain>
    </source>
</reference>
<organism evidence="1 2">
    <name type="scientific">Ligilactobacillus murinus DSM 20452 = NBRC 14221</name>
    <dbReference type="NCBI Taxonomy" id="1423772"/>
    <lineage>
        <taxon>Bacteria</taxon>
        <taxon>Bacillati</taxon>
        <taxon>Bacillota</taxon>
        <taxon>Bacilli</taxon>
        <taxon>Lactobacillales</taxon>
        <taxon>Lactobacillaceae</taxon>
        <taxon>Ligilactobacillus</taxon>
    </lineage>
</organism>
<protein>
    <submittedName>
        <fullName evidence="1">Acyltransferases and hydrolases with the alpha beta hydrolase fold protein</fullName>
    </submittedName>
</protein>
<dbReference type="InterPro" id="IPR029058">
    <property type="entry name" value="AB_hydrolase_fold"/>
</dbReference>
<keyword evidence="1" id="KW-0378">Hydrolase</keyword>
<dbReference type="GO" id="GO:0016787">
    <property type="term" value="F:hydrolase activity"/>
    <property type="evidence" value="ECO:0007669"/>
    <property type="project" value="UniProtKB-KW"/>
</dbReference>
<keyword evidence="1" id="KW-0012">Acyltransferase</keyword>
<dbReference type="InterPro" id="IPR010315">
    <property type="entry name" value="DUF915_hydro-like"/>
</dbReference>
<evidence type="ECO:0000313" key="1">
    <source>
        <dbReference type="EMBL" id="KRM75574.1"/>
    </source>
</evidence>
<accession>A0A0R2BHW8</accession>